<dbReference type="GeneID" id="78255476"/>
<feature type="domain" description="Aminotransferase class I/classII large" evidence="5">
    <location>
        <begin position="64"/>
        <end position="390"/>
    </location>
</feature>
<keyword evidence="3 6" id="KW-0808">Transferase</keyword>
<name>A0A075NX07_9ALTE</name>
<dbReference type="InterPro" id="IPR015422">
    <property type="entry name" value="PyrdxlP-dep_Trfase_small"/>
</dbReference>
<gene>
    <name evidence="7" type="ORF">DCW74_11825</name>
    <name evidence="8" type="ORF">DEB45_01735</name>
    <name evidence="6" type="ORF">EP13_11220</name>
</gene>
<dbReference type="Proteomes" id="UP000056090">
    <property type="component" value="Chromosome"/>
</dbReference>
<dbReference type="EMBL" id="CP008849">
    <property type="protein sequence ID" value="AIF99209.1"/>
    <property type="molecule type" value="Genomic_DNA"/>
</dbReference>
<dbReference type="InterPro" id="IPR015424">
    <property type="entry name" value="PyrdxlP-dep_Trfase"/>
</dbReference>
<dbReference type="RefSeq" id="WP_044057321.1">
    <property type="nucleotide sequence ID" value="NZ_CAJXAX010000001.1"/>
</dbReference>
<dbReference type="InterPro" id="IPR015421">
    <property type="entry name" value="PyrdxlP-dep_Trfase_major"/>
</dbReference>
<evidence type="ECO:0000313" key="8">
    <source>
        <dbReference type="EMBL" id="HBU49954.1"/>
    </source>
</evidence>
<dbReference type="EMBL" id="DONK01000028">
    <property type="protein sequence ID" value="HBU49954.1"/>
    <property type="molecule type" value="Genomic_DNA"/>
</dbReference>
<evidence type="ECO:0000259" key="5">
    <source>
        <dbReference type="Pfam" id="PF00155"/>
    </source>
</evidence>
<keyword evidence="2 6" id="KW-0032">Aminotransferase</keyword>
<dbReference type="EMBL" id="DNAN01000422">
    <property type="protein sequence ID" value="HAW76408.1"/>
    <property type="molecule type" value="Genomic_DNA"/>
</dbReference>
<evidence type="ECO:0000256" key="3">
    <source>
        <dbReference type="ARBA" id="ARBA00022679"/>
    </source>
</evidence>
<dbReference type="KEGG" id="aal:EP13_11220"/>
<dbReference type="Pfam" id="PF00155">
    <property type="entry name" value="Aminotran_1_2"/>
    <property type="match status" value="1"/>
</dbReference>
<reference evidence="10 11" key="2">
    <citation type="journal article" date="2018" name="Nat. Biotechnol.">
        <title>A standardized bacterial taxonomy based on genome phylogeny substantially revises the tree of life.</title>
        <authorList>
            <person name="Parks D.H."/>
            <person name="Chuvochina M."/>
            <person name="Waite D.W."/>
            <person name="Rinke C."/>
            <person name="Skarshewski A."/>
            <person name="Chaumeil P.A."/>
            <person name="Hugenholtz P."/>
        </authorList>
    </citation>
    <scope>NUCLEOTIDE SEQUENCE [LARGE SCALE GENOMIC DNA]</scope>
    <source>
        <strain evidence="8">UBA11621</strain>
        <strain evidence="7">UBA11978</strain>
    </source>
</reference>
<evidence type="ECO:0000256" key="2">
    <source>
        <dbReference type="ARBA" id="ARBA00022576"/>
    </source>
</evidence>
<dbReference type="Proteomes" id="UP000264779">
    <property type="component" value="Unassembled WGS sequence"/>
</dbReference>
<evidence type="ECO:0000313" key="7">
    <source>
        <dbReference type="EMBL" id="HAW76408.1"/>
    </source>
</evidence>
<organism evidence="6 9">
    <name type="scientific">Alteromonas australica</name>
    <dbReference type="NCBI Taxonomy" id="589873"/>
    <lineage>
        <taxon>Bacteria</taxon>
        <taxon>Pseudomonadati</taxon>
        <taxon>Pseudomonadota</taxon>
        <taxon>Gammaproteobacteria</taxon>
        <taxon>Alteromonadales</taxon>
        <taxon>Alteromonadaceae</taxon>
        <taxon>Alteromonas/Salinimonas group</taxon>
        <taxon>Alteromonas</taxon>
    </lineage>
</organism>
<sequence length="395" mass="42714">MRQHNNQNLQPENNSRRQWLKSVGLGAGAVALTSSVDSFVKDLHAAGMPTEHFPSATPNVNDGLVRLSSNENAFGPSKKAAKAMQSELLNLARYTDATVDVLAKKIAKQEGVLPEQVVITNGSSPILFGYADWITKNGNKLVTSMATYEGIPRGAEFMGADVTYVPLAADMTFDLDAIEAAVTEDTTAVYVCNPNNPTGSMVDAAKLTAFAKRVSKKAQVFIDEAYIEMSDAYPANVQSKLVAEGHNVVICRTFSKIHAMAGQRLGYAIMPAEQATSMGRLLRMGGVNYLALVAGMASMDDHENLNVMRKRIKIERDKLIGAAEALGQPYAKHPQGNFVYLDTGMPHDKFAEKMKAQGIKVVGRTWPGYDTWSRISVGTPAETDACVKALKVVLA</sequence>
<dbReference type="GO" id="GO:0030170">
    <property type="term" value="F:pyridoxal phosphate binding"/>
    <property type="evidence" value="ECO:0007669"/>
    <property type="project" value="InterPro"/>
</dbReference>
<protein>
    <submittedName>
        <fullName evidence="6">Histidinol phosphate aminotransferase</fullName>
    </submittedName>
    <submittedName>
        <fullName evidence="7">Histidinol-phosphate aminotransferase family protein</fullName>
    </submittedName>
</protein>
<dbReference type="InterPro" id="IPR050106">
    <property type="entry name" value="HistidinolP_aminotransfase"/>
</dbReference>
<keyword evidence="9" id="KW-1185">Reference proteome</keyword>
<evidence type="ECO:0000313" key="11">
    <source>
        <dbReference type="Proteomes" id="UP000264779"/>
    </source>
</evidence>
<dbReference type="eggNOG" id="COG0079">
    <property type="taxonomic scope" value="Bacteria"/>
</dbReference>
<reference evidence="6 9" key="1">
    <citation type="submission" date="2014-06" db="EMBL/GenBank/DDBJ databases">
        <title>Genomes of Alteromonas australica, a world apart.</title>
        <authorList>
            <person name="Gonzaga A."/>
            <person name="Lopez-Perez M."/>
            <person name="Rodriguez-Valera F."/>
        </authorList>
    </citation>
    <scope>NUCLEOTIDE SEQUENCE [LARGE SCALE GENOMIC DNA]</scope>
    <source>
        <strain evidence="6 9">H 17</strain>
    </source>
</reference>
<evidence type="ECO:0000256" key="4">
    <source>
        <dbReference type="ARBA" id="ARBA00022898"/>
    </source>
</evidence>
<dbReference type="PANTHER" id="PTHR43643">
    <property type="entry name" value="HISTIDINOL-PHOSPHATE AMINOTRANSFERASE 2"/>
    <property type="match status" value="1"/>
</dbReference>
<evidence type="ECO:0000313" key="6">
    <source>
        <dbReference type="EMBL" id="AIF99209.1"/>
    </source>
</evidence>
<dbReference type="Gene3D" id="3.40.640.10">
    <property type="entry name" value="Type I PLP-dependent aspartate aminotransferase-like (Major domain)"/>
    <property type="match status" value="1"/>
</dbReference>
<dbReference type="PANTHER" id="PTHR43643:SF3">
    <property type="entry name" value="HISTIDINOL-PHOSPHATE AMINOTRANSFERASE"/>
    <property type="match status" value="1"/>
</dbReference>
<dbReference type="InterPro" id="IPR006311">
    <property type="entry name" value="TAT_signal"/>
</dbReference>
<accession>A0A075NX07</accession>
<dbReference type="STRING" id="589873.EP12_11905"/>
<dbReference type="Gene3D" id="3.90.1150.10">
    <property type="entry name" value="Aspartate Aminotransferase, domain 1"/>
    <property type="match status" value="1"/>
</dbReference>
<dbReference type="AlphaFoldDB" id="A0A075NX07"/>
<dbReference type="PROSITE" id="PS51318">
    <property type="entry name" value="TAT"/>
    <property type="match status" value="1"/>
</dbReference>
<evidence type="ECO:0000313" key="10">
    <source>
        <dbReference type="Proteomes" id="UP000263517"/>
    </source>
</evidence>
<comment type="similarity">
    <text evidence="1">Belongs to the class-II pyridoxal-phosphate-dependent aminotransferase family. Histidinol-phosphate aminotransferase subfamily.</text>
</comment>
<dbReference type="SUPFAM" id="SSF53383">
    <property type="entry name" value="PLP-dependent transferases"/>
    <property type="match status" value="1"/>
</dbReference>
<dbReference type="GO" id="GO:0008483">
    <property type="term" value="F:transaminase activity"/>
    <property type="evidence" value="ECO:0007669"/>
    <property type="project" value="UniProtKB-KW"/>
</dbReference>
<dbReference type="Proteomes" id="UP000263517">
    <property type="component" value="Unassembled WGS sequence"/>
</dbReference>
<dbReference type="InterPro" id="IPR004839">
    <property type="entry name" value="Aminotransferase_I/II_large"/>
</dbReference>
<evidence type="ECO:0000313" key="9">
    <source>
        <dbReference type="Proteomes" id="UP000056090"/>
    </source>
</evidence>
<dbReference type="CDD" id="cd00609">
    <property type="entry name" value="AAT_like"/>
    <property type="match status" value="1"/>
</dbReference>
<proteinExistence type="inferred from homology"/>
<keyword evidence="4" id="KW-0663">Pyridoxal phosphate</keyword>
<evidence type="ECO:0000256" key="1">
    <source>
        <dbReference type="ARBA" id="ARBA00007970"/>
    </source>
</evidence>